<keyword evidence="2" id="KW-1185">Reference proteome</keyword>
<accession>A0A1H1ITU7</accession>
<sequence>MFHIISTFPACAENLKKICRNWSGDSDSKGREARLVLALYSMKFNAAASLNFFIEYMSGIVLRKTYWK</sequence>
<gene>
    <name evidence="1" type="ORF">SAMN05443245_5651</name>
</gene>
<reference evidence="2" key="1">
    <citation type="submission" date="2016-10" db="EMBL/GenBank/DDBJ databases">
        <authorList>
            <person name="Varghese N."/>
        </authorList>
    </citation>
    <scope>NUCLEOTIDE SEQUENCE [LARGE SCALE GENOMIC DNA]</scope>
    <source>
        <strain evidence="2">GAS106B</strain>
    </source>
</reference>
<dbReference type="EMBL" id="FNKP01000002">
    <property type="protein sequence ID" value="SDR41020.1"/>
    <property type="molecule type" value="Genomic_DNA"/>
</dbReference>
<protein>
    <submittedName>
        <fullName evidence="1">Uncharacterized protein</fullName>
    </submittedName>
</protein>
<evidence type="ECO:0000313" key="2">
    <source>
        <dbReference type="Proteomes" id="UP000183487"/>
    </source>
</evidence>
<dbReference type="AlphaFoldDB" id="A0A1H1ITU7"/>
<name>A0A1H1ITU7_9BURK</name>
<organism evidence="1 2">
    <name type="scientific">Paraburkholderia fungorum</name>
    <dbReference type="NCBI Taxonomy" id="134537"/>
    <lineage>
        <taxon>Bacteria</taxon>
        <taxon>Pseudomonadati</taxon>
        <taxon>Pseudomonadota</taxon>
        <taxon>Betaproteobacteria</taxon>
        <taxon>Burkholderiales</taxon>
        <taxon>Burkholderiaceae</taxon>
        <taxon>Paraburkholderia</taxon>
    </lineage>
</organism>
<dbReference type="Proteomes" id="UP000183487">
    <property type="component" value="Unassembled WGS sequence"/>
</dbReference>
<evidence type="ECO:0000313" key="1">
    <source>
        <dbReference type="EMBL" id="SDR41020.1"/>
    </source>
</evidence>
<proteinExistence type="predicted"/>